<gene>
    <name evidence="1" type="ORF">C8J55DRAFT_176984</name>
</gene>
<reference evidence="1" key="1">
    <citation type="submission" date="2022-08" db="EMBL/GenBank/DDBJ databases">
        <authorList>
            <consortium name="DOE Joint Genome Institute"/>
            <person name="Min B."/>
            <person name="Riley R."/>
            <person name="Sierra-Patev S."/>
            <person name="Naranjo-Ortiz M."/>
            <person name="Looney B."/>
            <person name="Konkel Z."/>
            <person name="Slot J.C."/>
            <person name="Sakamoto Y."/>
            <person name="Steenwyk J.L."/>
            <person name="Rokas A."/>
            <person name="Carro J."/>
            <person name="Camarero S."/>
            <person name="Ferreira P."/>
            <person name="Molpeceres G."/>
            <person name="Ruiz-Duenas F.J."/>
            <person name="Serrano A."/>
            <person name="Henrissat B."/>
            <person name="Drula E."/>
            <person name="Hughes K.W."/>
            <person name="Mata J.L."/>
            <person name="Ishikawa N.K."/>
            <person name="Vargas-Isla R."/>
            <person name="Ushijima S."/>
            <person name="Smith C.A."/>
            <person name="Ahrendt S."/>
            <person name="Andreopoulos W."/>
            <person name="He G."/>
            <person name="Labutti K."/>
            <person name="Lipzen A."/>
            <person name="Ng V."/>
            <person name="Sandor L."/>
            <person name="Barry K."/>
            <person name="Martinez A.T."/>
            <person name="Xiao Y."/>
            <person name="Gibbons J.G."/>
            <person name="Terashima K."/>
            <person name="Hibbett D.S."/>
            <person name="Grigoriev I.V."/>
        </authorList>
    </citation>
    <scope>NUCLEOTIDE SEQUENCE</scope>
    <source>
        <strain evidence="1">Sp2 HRB7682 ss15</strain>
    </source>
</reference>
<dbReference type="AlphaFoldDB" id="A0A9W9A155"/>
<organism evidence="1 2">
    <name type="scientific">Lentinula lateritia</name>
    <dbReference type="NCBI Taxonomy" id="40482"/>
    <lineage>
        <taxon>Eukaryota</taxon>
        <taxon>Fungi</taxon>
        <taxon>Dikarya</taxon>
        <taxon>Basidiomycota</taxon>
        <taxon>Agaricomycotina</taxon>
        <taxon>Agaricomycetes</taxon>
        <taxon>Agaricomycetidae</taxon>
        <taxon>Agaricales</taxon>
        <taxon>Marasmiineae</taxon>
        <taxon>Omphalotaceae</taxon>
        <taxon>Lentinula</taxon>
    </lineage>
</organism>
<protein>
    <submittedName>
        <fullName evidence="1">Uncharacterized protein</fullName>
    </submittedName>
</protein>
<dbReference type="Proteomes" id="UP001150238">
    <property type="component" value="Unassembled WGS sequence"/>
</dbReference>
<reference evidence="1" key="2">
    <citation type="journal article" date="2023" name="Proc. Natl. Acad. Sci. U.S.A.">
        <title>A global phylogenomic analysis of the shiitake genus Lentinula.</title>
        <authorList>
            <person name="Sierra-Patev S."/>
            <person name="Min B."/>
            <person name="Naranjo-Ortiz M."/>
            <person name="Looney B."/>
            <person name="Konkel Z."/>
            <person name="Slot J.C."/>
            <person name="Sakamoto Y."/>
            <person name="Steenwyk J.L."/>
            <person name="Rokas A."/>
            <person name="Carro J."/>
            <person name="Camarero S."/>
            <person name="Ferreira P."/>
            <person name="Molpeceres G."/>
            <person name="Ruiz-Duenas F.J."/>
            <person name="Serrano A."/>
            <person name="Henrissat B."/>
            <person name="Drula E."/>
            <person name="Hughes K.W."/>
            <person name="Mata J.L."/>
            <person name="Ishikawa N.K."/>
            <person name="Vargas-Isla R."/>
            <person name="Ushijima S."/>
            <person name="Smith C.A."/>
            <person name="Donoghue J."/>
            <person name="Ahrendt S."/>
            <person name="Andreopoulos W."/>
            <person name="He G."/>
            <person name="LaButti K."/>
            <person name="Lipzen A."/>
            <person name="Ng V."/>
            <person name="Riley R."/>
            <person name="Sandor L."/>
            <person name="Barry K."/>
            <person name="Martinez A.T."/>
            <person name="Xiao Y."/>
            <person name="Gibbons J.G."/>
            <person name="Terashima K."/>
            <person name="Grigoriev I.V."/>
            <person name="Hibbett D."/>
        </authorList>
    </citation>
    <scope>NUCLEOTIDE SEQUENCE</scope>
    <source>
        <strain evidence="1">Sp2 HRB7682 ss15</strain>
    </source>
</reference>
<evidence type="ECO:0000313" key="1">
    <source>
        <dbReference type="EMBL" id="KAJ4471039.1"/>
    </source>
</evidence>
<sequence length="264" mass="29002">MMSLSSGSGQTKSDQFDNSFFLTTLLPSLNCVMNAATEDFSSASSPTKLRPLSPKQERRLVVFLDNEFLELTRGYKKRSSPTSHLPTLDAYLQAAQRILGLILQVPPIDPSTSLRIQLLLRLTNEVLTCIPGYPSNSENLPIAMDWLDDLDQSWAAVLQAQVWNPSEGIGEDLIVDAGDVVRGVKSTPMSQTERTRLKSLLLGGVATLEEWLEGKPIGVNRQATAVEEEDGLNDIFSNTLEELGHLGLVAIEPEELCSMDLDDD</sequence>
<name>A0A9W9A155_9AGAR</name>
<evidence type="ECO:0000313" key="2">
    <source>
        <dbReference type="Proteomes" id="UP001150238"/>
    </source>
</evidence>
<comment type="caution">
    <text evidence="1">The sequence shown here is derived from an EMBL/GenBank/DDBJ whole genome shotgun (WGS) entry which is preliminary data.</text>
</comment>
<proteinExistence type="predicted"/>
<accession>A0A9W9A155</accession>
<dbReference type="EMBL" id="JANVFS010000030">
    <property type="protein sequence ID" value="KAJ4471039.1"/>
    <property type="molecule type" value="Genomic_DNA"/>
</dbReference>